<organism evidence="2 3">
    <name type="scientific">Nocardioides flavescens</name>
    <dbReference type="NCBI Taxonomy" id="2691959"/>
    <lineage>
        <taxon>Bacteria</taxon>
        <taxon>Bacillati</taxon>
        <taxon>Actinomycetota</taxon>
        <taxon>Actinomycetes</taxon>
        <taxon>Propionibacteriales</taxon>
        <taxon>Nocardioidaceae</taxon>
        <taxon>Nocardioides</taxon>
    </lineage>
</organism>
<dbReference type="PANTHER" id="PTHR14237">
    <property type="entry name" value="MOLYBDOPTERIN COFACTOR SULFURASE MOSC"/>
    <property type="match status" value="1"/>
</dbReference>
<dbReference type="SUPFAM" id="SSF50800">
    <property type="entry name" value="PK beta-barrel domain-like"/>
    <property type="match status" value="1"/>
</dbReference>
<dbReference type="InterPro" id="IPR005302">
    <property type="entry name" value="MoCF_Sase_C"/>
</dbReference>
<gene>
    <name evidence="2" type="ORF">GRQ65_14260</name>
</gene>
<protein>
    <submittedName>
        <fullName evidence="2">MOSC domain-containing protein</fullName>
    </submittedName>
</protein>
<evidence type="ECO:0000259" key="1">
    <source>
        <dbReference type="PROSITE" id="PS51340"/>
    </source>
</evidence>
<proteinExistence type="predicted"/>
<sequence length="283" mass="30719">MTALHRFPVKSCSGEELDAAEVEPWGLAGDRHWMLVDPSGETVTARAHPRMLLMRPRLSGDGLVVSAPERADLDDLEVATPQGPLTDVTVFGRAPFAAALADDSAHAWFSDLLDTPVRLVHADDPRRRHANPAYAGPNVPMAFADGYPLNVGSLASLAELNRLIAEGPRAAEGGLEMVRFRPNLVVDGEAPWAEDGWRRIRVGEVVFRVVKGCDRCAVPATDHRTAERFKEPTATLARHRRWDGAVWFGVQLVPDSPATGAVLRVGDEVEVLEAEVAPDGPPR</sequence>
<dbReference type="GO" id="GO:0030170">
    <property type="term" value="F:pyridoxal phosphate binding"/>
    <property type="evidence" value="ECO:0007669"/>
    <property type="project" value="InterPro"/>
</dbReference>
<dbReference type="PANTHER" id="PTHR14237:SF19">
    <property type="entry name" value="MITOCHONDRIAL AMIDOXIME REDUCING COMPONENT 1"/>
    <property type="match status" value="1"/>
</dbReference>
<accession>A0A6L7F116</accession>
<reference evidence="2 3" key="1">
    <citation type="submission" date="2019-12" db="EMBL/GenBank/DDBJ databases">
        <authorList>
            <person name="Kun Z."/>
        </authorList>
    </citation>
    <scope>NUCLEOTIDE SEQUENCE [LARGE SCALE GENOMIC DNA]</scope>
    <source>
        <strain evidence="2 3">YIM 123512</strain>
    </source>
</reference>
<name>A0A6L7F116_9ACTN</name>
<dbReference type="SUPFAM" id="SSF141673">
    <property type="entry name" value="MOSC N-terminal domain-like"/>
    <property type="match status" value="1"/>
</dbReference>
<dbReference type="AlphaFoldDB" id="A0A6L7F116"/>
<dbReference type="GO" id="GO:0003824">
    <property type="term" value="F:catalytic activity"/>
    <property type="evidence" value="ECO:0007669"/>
    <property type="project" value="InterPro"/>
</dbReference>
<dbReference type="Proteomes" id="UP000473325">
    <property type="component" value="Unassembled WGS sequence"/>
</dbReference>
<dbReference type="InterPro" id="IPR005303">
    <property type="entry name" value="MOCOS_middle"/>
</dbReference>
<keyword evidence="3" id="KW-1185">Reference proteome</keyword>
<dbReference type="Pfam" id="PF03473">
    <property type="entry name" value="MOSC"/>
    <property type="match status" value="1"/>
</dbReference>
<dbReference type="PROSITE" id="PS51340">
    <property type="entry name" value="MOSC"/>
    <property type="match status" value="1"/>
</dbReference>
<dbReference type="Pfam" id="PF03476">
    <property type="entry name" value="MOSC_N"/>
    <property type="match status" value="1"/>
</dbReference>
<dbReference type="EMBL" id="WUEK01000008">
    <property type="protein sequence ID" value="MXG90709.1"/>
    <property type="molecule type" value="Genomic_DNA"/>
</dbReference>
<evidence type="ECO:0000313" key="2">
    <source>
        <dbReference type="EMBL" id="MXG90709.1"/>
    </source>
</evidence>
<dbReference type="InterPro" id="IPR011037">
    <property type="entry name" value="Pyrv_Knase-like_insert_dom_sf"/>
</dbReference>
<evidence type="ECO:0000313" key="3">
    <source>
        <dbReference type="Proteomes" id="UP000473325"/>
    </source>
</evidence>
<comment type="caution">
    <text evidence="2">The sequence shown here is derived from an EMBL/GenBank/DDBJ whole genome shotgun (WGS) entry which is preliminary data.</text>
</comment>
<dbReference type="GO" id="GO:0030151">
    <property type="term" value="F:molybdenum ion binding"/>
    <property type="evidence" value="ECO:0007669"/>
    <property type="project" value="InterPro"/>
</dbReference>
<feature type="domain" description="MOSC" evidence="1">
    <location>
        <begin position="117"/>
        <end position="272"/>
    </location>
</feature>